<dbReference type="Pfam" id="PF13855">
    <property type="entry name" value="LRR_8"/>
    <property type="match status" value="2"/>
</dbReference>
<evidence type="ECO:0000256" key="12">
    <source>
        <dbReference type="ARBA" id="ARBA00022840"/>
    </source>
</evidence>
<dbReference type="SMART" id="SM00220">
    <property type="entry name" value="S_TKc"/>
    <property type="match status" value="2"/>
</dbReference>
<dbReference type="InterPro" id="IPR032675">
    <property type="entry name" value="LRR_dom_sf"/>
</dbReference>
<dbReference type="Gene3D" id="3.30.200.20">
    <property type="entry name" value="Phosphorylase Kinase, domain 1"/>
    <property type="match status" value="2"/>
</dbReference>
<evidence type="ECO:0000256" key="5">
    <source>
        <dbReference type="ARBA" id="ARBA00022614"/>
    </source>
</evidence>
<evidence type="ECO:0000256" key="13">
    <source>
        <dbReference type="ARBA" id="ARBA00022989"/>
    </source>
</evidence>
<evidence type="ECO:0000259" key="21">
    <source>
        <dbReference type="PROSITE" id="PS50011"/>
    </source>
</evidence>
<dbReference type="PRINTS" id="PR00019">
    <property type="entry name" value="LEURICHRPT"/>
</dbReference>
<evidence type="ECO:0000256" key="10">
    <source>
        <dbReference type="ARBA" id="ARBA00022741"/>
    </source>
</evidence>
<reference evidence="22" key="1">
    <citation type="journal article" date="2023" name="Plant J.">
        <title>Genome sequences and population genomics provide insights into the demographic history, inbreeding, and mutation load of two 'living fossil' tree species of Dipteronia.</title>
        <authorList>
            <person name="Feng Y."/>
            <person name="Comes H.P."/>
            <person name="Chen J."/>
            <person name="Zhu S."/>
            <person name="Lu R."/>
            <person name="Zhang X."/>
            <person name="Li P."/>
            <person name="Qiu J."/>
            <person name="Olsen K.M."/>
            <person name="Qiu Y."/>
        </authorList>
    </citation>
    <scope>NUCLEOTIDE SEQUENCE</scope>
    <source>
        <strain evidence="22">NBL</strain>
    </source>
</reference>
<dbReference type="Proteomes" id="UP001281410">
    <property type="component" value="Unassembled WGS sequence"/>
</dbReference>
<dbReference type="SUPFAM" id="SSF56112">
    <property type="entry name" value="Protein kinase-like (PK-like)"/>
    <property type="match status" value="2"/>
</dbReference>
<evidence type="ECO:0000256" key="16">
    <source>
        <dbReference type="ARBA" id="ARBA00047899"/>
    </source>
</evidence>
<dbReference type="InterPro" id="IPR011009">
    <property type="entry name" value="Kinase-like_dom_sf"/>
</dbReference>
<keyword evidence="10 18" id="KW-0547">Nucleotide-binding</keyword>
<keyword evidence="23" id="KW-1185">Reference proteome</keyword>
<keyword evidence="9" id="KW-0677">Repeat</keyword>
<evidence type="ECO:0000313" key="22">
    <source>
        <dbReference type="EMBL" id="KAK3220069.1"/>
    </source>
</evidence>
<organism evidence="22 23">
    <name type="scientific">Dipteronia sinensis</name>
    <dbReference type="NCBI Taxonomy" id="43782"/>
    <lineage>
        <taxon>Eukaryota</taxon>
        <taxon>Viridiplantae</taxon>
        <taxon>Streptophyta</taxon>
        <taxon>Embryophyta</taxon>
        <taxon>Tracheophyta</taxon>
        <taxon>Spermatophyta</taxon>
        <taxon>Magnoliopsida</taxon>
        <taxon>eudicotyledons</taxon>
        <taxon>Gunneridae</taxon>
        <taxon>Pentapetalae</taxon>
        <taxon>rosids</taxon>
        <taxon>malvids</taxon>
        <taxon>Sapindales</taxon>
        <taxon>Sapindaceae</taxon>
        <taxon>Hippocastanoideae</taxon>
        <taxon>Acereae</taxon>
        <taxon>Dipteronia</taxon>
    </lineage>
</organism>
<dbReference type="InterPro" id="IPR001611">
    <property type="entry name" value="Leu-rich_rpt"/>
</dbReference>
<evidence type="ECO:0000256" key="17">
    <source>
        <dbReference type="ARBA" id="ARBA00048679"/>
    </source>
</evidence>
<feature type="chain" id="PRO_5042006734" description="non-specific serine/threonine protein kinase" evidence="20">
    <location>
        <begin position="25"/>
        <end position="1651"/>
    </location>
</feature>
<dbReference type="GO" id="GO:0005524">
    <property type="term" value="F:ATP binding"/>
    <property type="evidence" value="ECO:0007669"/>
    <property type="project" value="UniProtKB-UniRule"/>
</dbReference>
<evidence type="ECO:0000256" key="18">
    <source>
        <dbReference type="PROSITE-ProRule" id="PRU10141"/>
    </source>
</evidence>
<dbReference type="InterPro" id="IPR003591">
    <property type="entry name" value="Leu-rich_rpt_typical-subtyp"/>
</dbReference>
<dbReference type="CDD" id="cd14066">
    <property type="entry name" value="STKc_IRAK"/>
    <property type="match status" value="2"/>
</dbReference>
<comment type="caution">
    <text evidence="22">The sequence shown here is derived from an EMBL/GenBank/DDBJ whole genome shotgun (WGS) entry which is preliminary data.</text>
</comment>
<protein>
    <recommendedName>
        <fullName evidence="2">non-specific serine/threonine protein kinase</fullName>
        <ecNumber evidence="2">2.7.11.1</ecNumber>
    </recommendedName>
</protein>
<evidence type="ECO:0000256" key="14">
    <source>
        <dbReference type="ARBA" id="ARBA00023136"/>
    </source>
</evidence>
<keyword evidence="5" id="KW-0433">Leucine-rich repeat</keyword>
<dbReference type="InterPro" id="IPR008271">
    <property type="entry name" value="Ser/Thr_kinase_AS"/>
</dbReference>
<dbReference type="EMBL" id="JANJYJ010000004">
    <property type="protein sequence ID" value="KAK3220069.1"/>
    <property type="molecule type" value="Genomic_DNA"/>
</dbReference>
<accession>A0AAE0AMB0</accession>
<dbReference type="Gene3D" id="3.80.10.10">
    <property type="entry name" value="Ribonuclease Inhibitor"/>
    <property type="match status" value="2"/>
</dbReference>
<keyword evidence="12 18" id="KW-0067">ATP-binding</keyword>
<dbReference type="InterPro" id="IPR001245">
    <property type="entry name" value="Ser-Thr/Tyr_kinase_cat_dom"/>
</dbReference>
<feature type="domain" description="Protein kinase" evidence="21">
    <location>
        <begin position="525"/>
        <end position="798"/>
    </location>
</feature>
<comment type="catalytic activity">
    <reaction evidence="16">
        <text>L-threonyl-[protein] + ATP = O-phospho-L-threonyl-[protein] + ADP + H(+)</text>
        <dbReference type="Rhea" id="RHEA:46608"/>
        <dbReference type="Rhea" id="RHEA-COMP:11060"/>
        <dbReference type="Rhea" id="RHEA-COMP:11605"/>
        <dbReference type="ChEBI" id="CHEBI:15378"/>
        <dbReference type="ChEBI" id="CHEBI:30013"/>
        <dbReference type="ChEBI" id="CHEBI:30616"/>
        <dbReference type="ChEBI" id="CHEBI:61977"/>
        <dbReference type="ChEBI" id="CHEBI:456216"/>
        <dbReference type="EC" id="2.7.11.1"/>
    </reaction>
</comment>
<comment type="catalytic activity">
    <reaction evidence="17">
        <text>L-seryl-[protein] + ATP = O-phospho-L-seryl-[protein] + ADP + H(+)</text>
        <dbReference type="Rhea" id="RHEA:17989"/>
        <dbReference type="Rhea" id="RHEA-COMP:9863"/>
        <dbReference type="Rhea" id="RHEA-COMP:11604"/>
        <dbReference type="ChEBI" id="CHEBI:15378"/>
        <dbReference type="ChEBI" id="CHEBI:29999"/>
        <dbReference type="ChEBI" id="CHEBI:30616"/>
        <dbReference type="ChEBI" id="CHEBI:83421"/>
        <dbReference type="ChEBI" id="CHEBI:456216"/>
        <dbReference type="EC" id="2.7.11.1"/>
    </reaction>
</comment>
<comment type="subcellular location">
    <subcellularLocation>
        <location evidence="1">Membrane</location>
        <topology evidence="1">Single-pass membrane protein</topology>
    </subcellularLocation>
</comment>
<evidence type="ECO:0000256" key="9">
    <source>
        <dbReference type="ARBA" id="ARBA00022737"/>
    </source>
</evidence>
<dbReference type="Pfam" id="PF12819">
    <property type="entry name" value="Malectin_like"/>
    <property type="match status" value="2"/>
</dbReference>
<dbReference type="SMART" id="SM00369">
    <property type="entry name" value="LRR_TYP"/>
    <property type="match status" value="4"/>
</dbReference>
<dbReference type="Gene3D" id="1.10.510.10">
    <property type="entry name" value="Transferase(Phosphotransferase) domain 1"/>
    <property type="match status" value="2"/>
</dbReference>
<dbReference type="PROSITE" id="PS00107">
    <property type="entry name" value="PROTEIN_KINASE_ATP"/>
    <property type="match status" value="2"/>
</dbReference>
<keyword evidence="13 19" id="KW-1133">Transmembrane helix</keyword>
<evidence type="ECO:0000256" key="15">
    <source>
        <dbReference type="ARBA" id="ARBA00023170"/>
    </source>
</evidence>
<dbReference type="FunFam" id="1.10.510.10:FF:000146">
    <property type="entry name" value="LRR receptor-like serine/threonine-protein kinase IOS1"/>
    <property type="match status" value="2"/>
</dbReference>
<dbReference type="InterPro" id="IPR000719">
    <property type="entry name" value="Prot_kinase_dom"/>
</dbReference>
<feature type="binding site" evidence="18">
    <location>
        <position position="552"/>
    </location>
    <ligand>
        <name>ATP</name>
        <dbReference type="ChEBI" id="CHEBI:30616"/>
    </ligand>
</feature>
<dbReference type="GO" id="GO:0004674">
    <property type="term" value="F:protein serine/threonine kinase activity"/>
    <property type="evidence" value="ECO:0007669"/>
    <property type="project" value="UniProtKB-KW"/>
</dbReference>
<evidence type="ECO:0000256" key="2">
    <source>
        <dbReference type="ARBA" id="ARBA00012513"/>
    </source>
</evidence>
<dbReference type="FunFam" id="3.80.10.10:FF:000129">
    <property type="entry name" value="Leucine-rich repeat receptor-like kinase"/>
    <property type="match status" value="2"/>
</dbReference>
<dbReference type="InterPro" id="IPR024788">
    <property type="entry name" value="Malectin-like_Carb-bd_dom"/>
</dbReference>
<dbReference type="SUPFAM" id="SSF52058">
    <property type="entry name" value="L domain-like"/>
    <property type="match status" value="2"/>
</dbReference>
<proteinExistence type="predicted"/>
<dbReference type="PANTHER" id="PTHR45631">
    <property type="entry name" value="OS07G0107800 PROTEIN-RELATED"/>
    <property type="match status" value="1"/>
</dbReference>
<dbReference type="PROSITE" id="PS50011">
    <property type="entry name" value="PROTEIN_KINASE_DOM"/>
    <property type="match status" value="2"/>
</dbReference>
<feature type="signal peptide" evidence="20">
    <location>
        <begin position="1"/>
        <end position="24"/>
    </location>
</feature>
<evidence type="ECO:0000256" key="20">
    <source>
        <dbReference type="SAM" id="SignalP"/>
    </source>
</evidence>
<keyword evidence="6" id="KW-0808">Transferase</keyword>
<dbReference type="PROSITE" id="PS00108">
    <property type="entry name" value="PROTEIN_KINASE_ST"/>
    <property type="match status" value="2"/>
</dbReference>
<keyword evidence="15" id="KW-0675">Receptor</keyword>
<keyword evidence="3" id="KW-0723">Serine/threonine-protein kinase</keyword>
<feature type="transmembrane region" description="Helical" evidence="19">
    <location>
        <begin position="1272"/>
        <end position="1295"/>
    </location>
</feature>
<dbReference type="GO" id="GO:0016020">
    <property type="term" value="C:membrane"/>
    <property type="evidence" value="ECO:0007669"/>
    <property type="project" value="UniProtKB-SubCell"/>
</dbReference>
<keyword evidence="4" id="KW-0597">Phosphoprotein</keyword>
<keyword evidence="8 20" id="KW-0732">Signal</keyword>
<evidence type="ECO:0000256" key="11">
    <source>
        <dbReference type="ARBA" id="ARBA00022777"/>
    </source>
</evidence>
<dbReference type="Pfam" id="PF07714">
    <property type="entry name" value="PK_Tyr_Ser-Thr"/>
    <property type="match status" value="2"/>
</dbReference>
<dbReference type="EC" id="2.7.11.1" evidence="2"/>
<keyword evidence="11" id="KW-0418">Kinase</keyword>
<feature type="domain" description="Protein kinase" evidence="21">
    <location>
        <begin position="1341"/>
        <end position="1614"/>
    </location>
</feature>
<evidence type="ECO:0000256" key="4">
    <source>
        <dbReference type="ARBA" id="ARBA00022553"/>
    </source>
</evidence>
<keyword evidence="7 19" id="KW-0812">Transmembrane</keyword>
<sequence length="1651" mass="185603">MENLKNFFYALLLFGFALVICVSAQDQSGFISIDCGIPSASGYNDENTGIQYISDATFVESGMTKSIPSEFQTNSLEKQFYNVRSFPEGNKNCYSLNPAQGKDGKYLIRARFMYGNYDGTGSVPQFDLHLGVNIWDTIKLDNTSSIFTTEIIHVPSTNYIFVCLINTGLGTPFISSLELRLLKNSTYETQTLSESLVLLRRYDLGSITNRSVRFKDDMYDRIWMPKNFQGWKILNTSLTIDAENPNIFRPSPAVMNTAVTPENVSESLSMFWDPPNPTSKYYVYLHFAEVDLLVNQTRELNVSDLSGKFGGKPFSPDYLYSTTVYNAVPLIGERIQITISKTSRSTLPPILNAIDMYMVQDSSQLQTDPNDVDAIKNIKSVYGVQRNWQGDPCAPQNYWWDGLNCSYEANNFPRIISLNLSSSGLTGNIAPYFANLSLIQYLDLSNNSLTGTVPDFLSQLPSLKVLNLNSNKLTGSLPADLKERSINGSLALRNKVESELENMNNYSFAANNRQYTYSDIVRITKNFERVLGKGGFGAVYHGWLDDIQVAVKMLSSSSDQGYKEFHAEVKLLMRVHHRNLTSLVGYCIEDTNMGLIYEYMSNGTLQEYLSDKKAYILSWEDRMRIAVDAAQGLEYLHNGCKPAIVHRDVKSSNILLNEKLQAKIADFGLSRIFQTESGAHISTVVAGTPGYLDPEYNISNWLNEKSDVYSFGVVLLEIITSRPVIIKGPDENVHVSQWVSSMLAGGDIRNIIDPSLSGDFDNNSAWKVVELALACALHSSSERPTMTEVVTELNDCFINIDCGASESYKDEQTGLFYESDTNYTDTGETRAIDPDFSSYTYHQHQRHNLRFFPEGKRNCYTLKPIQGGKNNYLIRAVFEYGNYDRKNQTPKFDLYLGVNKWTTVSSAITMREIIHVPSADYIDVCLVYKGNGVPYISALELRPLDNTLYRIPNGALRNIYSIDLGGKNDIRFKDDIFDRIWMPKNFLGWKILSTSLPIDKSENPNAIRPSPAVMGTAVTPENVSESLSMSWDPPNPTSKYYVYMHFAEVEILVNQTREFNIFQNGKFFYGPLVPDYLLSTTVYNVKPASGEKIVISMERTARSTLPPILNAIEMYMVQEIPQSTTDQNDVDAIMNIKSVYGVKKNWQADPCSPKSYWWDGLNCSYEDINPPRIISLNLSSSGLTGEIASYFANLTLLQYLDLSNNSLTGKVPEFLAQLPSLKVLNLKRNQLTGSVPADLIERSKNGSLTMSVEGNPDLCLSASLCKKKKNEILVPVIASIAAFSVALVAILAIFWRLKMREKQASNVKSFKSNNRQYKARNRDFETKNRQFSYSDILKITDNFNKTLGNGGFGTVYYGRLDQMEVAVKMLSESSAQGFQQFEAEVQLLMRVHHRNLVSLVGYCDEDNKMALVYEYMAKGNLQEHLSDSSANVLSWEGRLRIAVEAAQGLEYLHNGCKPPIIHRDVKSTNILLNENFQAKLADFGLSKSFQTDNNTHVSTVVAGTPGYLDPEYQLSNRLTEKSDVFSFGVVLLEIITCRSAITRTSEYEKTHLSQWVNSLISQGDVRKIVDQRLQGDVDTNSVWKAVEIAMVCLSSTADRRPTMNVVVMELNECLAIEMTRIKSARTGFDSKDSIDHMISLNLGTELNPRAR</sequence>
<evidence type="ECO:0000256" key="6">
    <source>
        <dbReference type="ARBA" id="ARBA00022679"/>
    </source>
</evidence>
<name>A0AAE0AMB0_9ROSI</name>
<dbReference type="InterPro" id="IPR017441">
    <property type="entry name" value="Protein_kinase_ATP_BS"/>
</dbReference>
<evidence type="ECO:0000256" key="19">
    <source>
        <dbReference type="SAM" id="Phobius"/>
    </source>
</evidence>
<evidence type="ECO:0000256" key="7">
    <source>
        <dbReference type="ARBA" id="ARBA00022692"/>
    </source>
</evidence>
<dbReference type="PANTHER" id="PTHR45631:SF202">
    <property type="entry name" value="SENESCENCE-INDUCED RECEPTOR-LIKE SERINE_THREONINE-PROTEIN KINASE"/>
    <property type="match status" value="1"/>
</dbReference>
<dbReference type="FunFam" id="3.30.200.20:FF:000394">
    <property type="entry name" value="Leucine-rich repeat receptor-like protein kinase"/>
    <property type="match status" value="2"/>
</dbReference>
<keyword evidence="14 19" id="KW-0472">Membrane</keyword>
<evidence type="ECO:0000256" key="8">
    <source>
        <dbReference type="ARBA" id="ARBA00022729"/>
    </source>
</evidence>
<evidence type="ECO:0000313" key="23">
    <source>
        <dbReference type="Proteomes" id="UP001281410"/>
    </source>
</evidence>
<evidence type="ECO:0000256" key="1">
    <source>
        <dbReference type="ARBA" id="ARBA00004167"/>
    </source>
</evidence>
<evidence type="ECO:0000256" key="3">
    <source>
        <dbReference type="ARBA" id="ARBA00022527"/>
    </source>
</evidence>
<gene>
    <name evidence="22" type="ORF">Dsin_014039</name>
</gene>
<feature type="binding site" evidence="18">
    <location>
        <position position="1368"/>
    </location>
    <ligand>
        <name>ATP</name>
        <dbReference type="ChEBI" id="CHEBI:30616"/>
    </ligand>
</feature>